<proteinExistence type="predicted"/>
<name>A0A9W8G995_9FUNG</name>
<gene>
    <name evidence="1" type="ORF">GGI25_003160</name>
</gene>
<reference evidence="1" key="1">
    <citation type="submission" date="2022-07" db="EMBL/GenBank/DDBJ databases">
        <title>Phylogenomic reconstructions and comparative analyses of Kickxellomycotina fungi.</title>
        <authorList>
            <person name="Reynolds N.K."/>
            <person name="Stajich J.E."/>
            <person name="Barry K."/>
            <person name="Grigoriev I.V."/>
            <person name="Crous P."/>
            <person name="Smith M.E."/>
        </authorList>
    </citation>
    <scope>NUCLEOTIDE SEQUENCE</scope>
    <source>
        <strain evidence="1">NRRL 3115</strain>
    </source>
</reference>
<feature type="non-terminal residue" evidence="1">
    <location>
        <position position="69"/>
    </location>
</feature>
<dbReference type="Proteomes" id="UP001151518">
    <property type="component" value="Unassembled WGS sequence"/>
</dbReference>
<dbReference type="EMBL" id="JANBTW010000032">
    <property type="protein sequence ID" value="KAJ2677525.1"/>
    <property type="molecule type" value="Genomic_DNA"/>
</dbReference>
<protein>
    <submittedName>
        <fullName evidence="1">Uncharacterized protein</fullName>
    </submittedName>
</protein>
<dbReference type="AlphaFoldDB" id="A0A9W8G995"/>
<accession>A0A9W8G995</accession>
<organism evidence="1 2">
    <name type="scientific">Coemansia spiralis</name>
    <dbReference type="NCBI Taxonomy" id="417178"/>
    <lineage>
        <taxon>Eukaryota</taxon>
        <taxon>Fungi</taxon>
        <taxon>Fungi incertae sedis</taxon>
        <taxon>Zoopagomycota</taxon>
        <taxon>Kickxellomycotina</taxon>
        <taxon>Kickxellomycetes</taxon>
        <taxon>Kickxellales</taxon>
        <taxon>Kickxellaceae</taxon>
        <taxon>Coemansia</taxon>
    </lineage>
</organism>
<evidence type="ECO:0000313" key="2">
    <source>
        <dbReference type="Proteomes" id="UP001151518"/>
    </source>
</evidence>
<evidence type="ECO:0000313" key="1">
    <source>
        <dbReference type="EMBL" id="KAJ2677525.1"/>
    </source>
</evidence>
<comment type="caution">
    <text evidence="1">The sequence shown here is derived from an EMBL/GenBank/DDBJ whole genome shotgun (WGS) entry which is preliminary data.</text>
</comment>
<sequence length="69" mass="7656">MTKCESHQYEDGMACRPSSLGVFRNTTGSPDVLGTAAEQIDSHRMWIVRYLQILGSTKEIAVKLIDLVS</sequence>